<evidence type="ECO:0000313" key="3">
    <source>
        <dbReference type="Proteomes" id="UP001595935"/>
    </source>
</evidence>
<gene>
    <name evidence="2" type="ORF">ACFO5S_19065</name>
</gene>
<feature type="domain" description="Phage tail collar" evidence="1">
    <location>
        <begin position="6"/>
        <end position="62"/>
    </location>
</feature>
<accession>A0ABV9PKS6</accession>
<dbReference type="InterPro" id="IPR011083">
    <property type="entry name" value="Phage_tail_collar_dom"/>
</dbReference>
<dbReference type="Pfam" id="PF07484">
    <property type="entry name" value="Collar"/>
    <property type="match status" value="1"/>
</dbReference>
<organism evidence="2 3">
    <name type="scientific">Flavobacterium branchiicola</name>
    <dbReference type="NCBI Taxonomy" id="1114875"/>
    <lineage>
        <taxon>Bacteria</taxon>
        <taxon>Pseudomonadati</taxon>
        <taxon>Bacteroidota</taxon>
        <taxon>Flavobacteriia</taxon>
        <taxon>Flavobacteriales</taxon>
        <taxon>Flavobacteriaceae</taxon>
        <taxon>Flavobacterium</taxon>
    </lineage>
</organism>
<dbReference type="Gene3D" id="3.90.1340.10">
    <property type="entry name" value="Phage tail collar domain"/>
    <property type="match status" value="1"/>
</dbReference>
<sequence length="179" mass="18093">MEGTIGEIRLFGGNFPPANWAFCNGASISIAENETLFALIGTTYGGDGQVKFNLPDLRGRVPVGTGQGPGLPNVVLGQVGGAETANMSIGQMPTHNHVATGSIALPATNSAGNTGSPTGNILAGLTQAYNTTDGGDTLKAGTSAVTLAPTGNGGPFTIIQPFLATNYIICMLGIFPSRN</sequence>
<dbReference type="InterPro" id="IPR037053">
    <property type="entry name" value="Phage_tail_collar_dom_sf"/>
</dbReference>
<proteinExistence type="predicted"/>
<dbReference type="Proteomes" id="UP001595935">
    <property type="component" value="Unassembled WGS sequence"/>
</dbReference>
<dbReference type="EMBL" id="JBHSGV010000007">
    <property type="protein sequence ID" value="MFC4749560.1"/>
    <property type="molecule type" value="Genomic_DNA"/>
</dbReference>
<dbReference type="SUPFAM" id="SSF88874">
    <property type="entry name" value="Receptor-binding domain of short tail fibre protein gp12"/>
    <property type="match status" value="1"/>
</dbReference>
<evidence type="ECO:0000259" key="1">
    <source>
        <dbReference type="Pfam" id="PF07484"/>
    </source>
</evidence>
<evidence type="ECO:0000313" key="2">
    <source>
        <dbReference type="EMBL" id="MFC4749560.1"/>
    </source>
</evidence>
<keyword evidence="3" id="KW-1185">Reference proteome</keyword>
<protein>
    <submittedName>
        <fullName evidence="2">Phage tail protein</fullName>
    </submittedName>
</protein>
<name>A0ABV9PKS6_9FLAO</name>
<dbReference type="RefSeq" id="WP_213259212.1">
    <property type="nucleotide sequence ID" value="NZ_JAGYWA010000007.1"/>
</dbReference>
<comment type="caution">
    <text evidence="2">The sequence shown here is derived from an EMBL/GenBank/DDBJ whole genome shotgun (WGS) entry which is preliminary data.</text>
</comment>
<reference evidence="3" key="1">
    <citation type="journal article" date="2019" name="Int. J. Syst. Evol. Microbiol.">
        <title>The Global Catalogue of Microorganisms (GCM) 10K type strain sequencing project: providing services to taxonomists for standard genome sequencing and annotation.</title>
        <authorList>
            <consortium name="The Broad Institute Genomics Platform"/>
            <consortium name="The Broad Institute Genome Sequencing Center for Infectious Disease"/>
            <person name="Wu L."/>
            <person name="Ma J."/>
        </authorList>
    </citation>
    <scope>NUCLEOTIDE SEQUENCE [LARGE SCALE GENOMIC DNA]</scope>
    <source>
        <strain evidence="3">WYCCWR 13023</strain>
    </source>
</reference>